<keyword evidence="2" id="KW-1185">Reference proteome</keyword>
<sequence length="71" mass="7310">MTAPLDLVRFTDTATAQATADELVLAKGTPVQLAEGVTLHAGYRQGVPTFVVKVAGADDLSAVITTEPLDA</sequence>
<evidence type="ECO:0000313" key="2">
    <source>
        <dbReference type="Proteomes" id="UP001235760"/>
    </source>
</evidence>
<proteinExistence type="predicted"/>
<dbReference type="EMBL" id="JAUZEE010000008">
    <property type="protein sequence ID" value="MDP4301979.1"/>
    <property type="molecule type" value="Genomic_DNA"/>
</dbReference>
<accession>A0ABT9G666</accession>
<dbReference type="RefSeq" id="WP_305750519.1">
    <property type="nucleotide sequence ID" value="NZ_JAUZEE010000008.1"/>
</dbReference>
<evidence type="ECO:0000313" key="1">
    <source>
        <dbReference type="EMBL" id="MDP4301979.1"/>
    </source>
</evidence>
<protein>
    <submittedName>
        <fullName evidence="1">Uncharacterized protein</fullName>
    </submittedName>
</protein>
<dbReference type="Proteomes" id="UP001235760">
    <property type="component" value="Unassembled WGS sequence"/>
</dbReference>
<reference evidence="1 2" key="1">
    <citation type="submission" date="2023-08" db="EMBL/GenBank/DDBJ databases">
        <authorList>
            <person name="Roldan D.M."/>
            <person name="Menes R.J."/>
        </authorList>
    </citation>
    <scope>NUCLEOTIDE SEQUENCE [LARGE SCALE GENOMIC DNA]</scope>
    <source>
        <strain evidence="1 2">CCM 2812</strain>
    </source>
</reference>
<name>A0ABT9G666_LEPDI</name>
<organism evidence="1 2">
    <name type="scientific">Leptothrix discophora</name>
    <dbReference type="NCBI Taxonomy" id="89"/>
    <lineage>
        <taxon>Bacteria</taxon>
        <taxon>Pseudomonadati</taxon>
        <taxon>Pseudomonadota</taxon>
        <taxon>Betaproteobacteria</taxon>
        <taxon>Burkholderiales</taxon>
        <taxon>Sphaerotilaceae</taxon>
        <taxon>Leptothrix</taxon>
    </lineage>
</organism>
<comment type="caution">
    <text evidence="1">The sequence shown here is derived from an EMBL/GenBank/DDBJ whole genome shotgun (WGS) entry which is preliminary data.</text>
</comment>
<gene>
    <name evidence="1" type="ORF">Q8X39_15160</name>
</gene>